<protein>
    <recommendedName>
        <fullName evidence="3">CSD domain-containing protein</fullName>
    </recommendedName>
</protein>
<dbReference type="AlphaFoldDB" id="A0A016V2H6"/>
<dbReference type="Gene3D" id="6.10.140.1070">
    <property type="match status" value="1"/>
</dbReference>
<dbReference type="STRING" id="53326.A0A016V2H6"/>
<feature type="compositionally biased region" description="Basic residues" evidence="2">
    <location>
        <begin position="151"/>
        <end position="167"/>
    </location>
</feature>
<accession>A0A016V2H6</accession>
<feature type="coiled-coil region" evidence="1">
    <location>
        <begin position="314"/>
        <end position="354"/>
    </location>
</feature>
<evidence type="ECO:0000313" key="5">
    <source>
        <dbReference type="Proteomes" id="UP000024635"/>
    </source>
</evidence>
<dbReference type="SMART" id="SM00357">
    <property type="entry name" value="CSP"/>
    <property type="match status" value="1"/>
</dbReference>
<dbReference type="PANTHER" id="PTHR11544">
    <property type="entry name" value="COLD SHOCK DOMAIN CONTAINING PROTEINS"/>
    <property type="match status" value="1"/>
</dbReference>
<gene>
    <name evidence="4" type="primary">Acey_s0019.g3825</name>
    <name evidence="4" type="synonym">Acey-cey-2</name>
    <name evidence="4" type="ORF">Y032_0019g3825</name>
</gene>
<proteinExistence type="predicted"/>
<keyword evidence="1" id="KW-0175">Coiled coil</keyword>
<comment type="caution">
    <text evidence="4">The sequence shown here is derived from an EMBL/GenBank/DDBJ whole genome shotgun (WGS) entry which is preliminary data.</text>
</comment>
<dbReference type="InterPro" id="IPR019844">
    <property type="entry name" value="CSD_CS"/>
</dbReference>
<name>A0A016V2H6_9BILA</name>
<organism evidence="4 5">
    <name type="scientific">Ancylostoma ceylanicum</name>
    <dbReference type="NCBI Taxonomy" id="53326"/>
    <lineage>
        <taxon>Eukaryota</taxon>
        <taxon>Metazoa</taxon>
        <taxon>Ecdysozoa</taxon>
        <taxon>Nematoda</taxon>
        <taxon>Chromadorea</taxon>
        <taxon>Rhabditida</taxon>
        <taxon>Rhabditina</taxon>
        <taxon>Rhabditomorpha</taxon>
        <taxon>Strongyloidea</taxon>
        <taxon>Ancylostomatidae</taxon>
        <taxon>Ancylostomatinae</taxon>
        <taxon>Ancylostoma</taxon>
    </lineage>
</organism>
<feature type="domain" description="CSD" evidence="3">
    <location>
        <begin position="29"/>
        <end position="99"/>
    </location>
</feature>
<sequence>MIQFARMTDEERRRVWEEEQKTKKVVETGLKGHVKWYSVLGHYGFISRADGKPDIFVHQSAIAKSQTEKFYLRTLADEEEVEFDIVEGRKGPEASNVTGPNGGNVKGSKYQRVLLYRFRPNRRRVSREDDGEKKLDNENQANGQSGDMKKPTRGRRNGRRFRGRRIRQQQTSEHKEDAHIQNEGEEPAKTEETGTNLGKPGFRRRGNYYNRRFRTQNKNAPKREDNGETVNATNGTGTTASPGAGVHDEDPKPGMRRRAESNTSAKEAQMTCDANNLGGGDTNAAINPAITASDSKLRCFFQGTRRSALAFTGKMSILQKIQDIEDEMARTQKNKATNAHLGMLKAKLAKLRQELIAPKGGGGGGGEGFDVAKTGDARIGFVATFGIGSFSALIDTILKWVLYLHLVIDLKNTMRVFTPPKTVVINCFCGCFARKLWAESGHVAAPKICIERFRGIFPRYVAKQGSFQGILEQIQLY</sequence>
<feature type="compositionally biased region" description="Low complexity" evidence="2">
    <location>
        <begin position="228"/>
        <end position="245"/>
    </location>
</feature>
<dbReference type="SUPFAM" id="SSF50249">
    <property type="entry name" value="Nucleic acid-binding proteins"/>
    <property type="match status" value="1"/>
</dbReference>
<dbReference type="PROSITE" id="PS51857">
    <property type="entry name" value="CSD_2"/>
    <property type="match status" value="1"/>
</dbReference>
<dbReference type="EMBL" id="JARK01001355">
    <property type="protein sequence ID" value="EYC21441.1"/>
    <property type="molecule type" value="Genomic_DNA"/>
</dbReference>
<feature type="region of interest" description="Disordered" evidence="2">
    <location>
        <begin position="90"/>
        <end position="267"/>
    </location>
</feature>
<feature type="compositionally biased region" description="Basic residues" evidence="2">
    <location>
        <begin position="201"/>
        <end position="215"/>
    </location>
</feature>
<dbReference type="PROSITE" id="PS00352">
    <property type="entry name" value="CSD_1"/>
    <property type="match status" value="1"/>
</dbReference>
<dbReference type="GO" id="GO:0003676">
    <property type="term" value="F:nucleic acid binding"/>
    <property type="evidence" value="ECO:0007669"/>
    <property type="project" value="InterPro"/>
</dbReference>
<keyword evidence="5" id="KW-1185">Reference proteome</keyword>
<dbReference type="PRINTS" id="PR00050">
    <property type="entry name" value="COLDSHOCK"/>
</dbReference>
<feature type="compositionally biased region" description="Basic and acidic residues" evidence="2">
    <location>
        <begin position="246"/>
        <end position="260"/>
    </location>
</feature>
<evidence type="ECO:0000259" key="3">
    <source>
        <dbReference type="PROSITE" id="PS51857"/>
    </source>
</evidence>
<dbReference type="FunFam" id="2.40.50.140:FF:000274">
    <property type="entry name" value="Mitochondrial RNA binding protein"/>
    <property type="match status" value="1"/>
</dbReference>
<dbReference type="Pfam" id="PF00313">
    <property type="entry name" value="CSD"/>
    <property type="match status" value="1"/>
</dbReference>
<dbReference type="InterPro" id="IPR002059">
    <property type="entry name" value="CSP_DNA-bd"/>
</dbReference>
<feature type="compositionally biased region" description="Basic and acidic residues" evidence="2">
    <location>
        <begin position="172"/>
        <end position="192"/>
    </location>
</feature>
<reference evidence="5" key="1">
    <citation type="journal article" date="2015" name="Nat. Genet.">
        <title>The genome and transcriptome of the zoonotic hookworm Ancylostoma ceylanicum identify infection-specific gene families.</title>
        <authorList>
            <person name="Schwarz E.M."/>
            <person name="Hu Y."/>
            <person name="Antoshechkin I."/>
            <person name="Miller M.M."/>
            <person name="Sternberg P.W."/>
            <person name="Aroian R.V."/>
        </authorList>
    </citation>
    <scope>NUCLEOTIDE SEQUENCE</scope>
    <source>
        <strain evidence="5">HY135</strain>
    </source>
</reference>
<evidence type="ECO:0000256" key="1">
    <source>
        <dbReference type="SAM" id="Coils"/>
    </source>
</evidence>
<dbReference type="InterPro" id="IPR011129">
    <property type="entry name" value="CSD"/>
</dbReference>
<evidence type="ECO:0000256" key="2">
    <source>
        <dbReference type="SAM" id="MobiDB-lite"/>
    </source>
</evidence>
<feature type="compositionally biased region" description="Basic and acidic residues" evidence="2">
    <location>
        <begin position="126"/>
        <end position="137"/>
    </location>
</feature>
<dbReference type="InterPro" id="IPR012340">
    <property type="entry name" value="NA-bd_OB-fold"/>
</dbReference>
<dbReference type="OrthoDB" id="203339at2759"/>
<dbReference type="InterPro" id="IPR050181">
    <property type="entry name" value="Cold_shock_domain"/>
</dbReference>
<dbReference type="Gene3D" id="2.40.50.140">
    <property type="entry name" value="Nucleic acid-binding proteins"/>
    <property type="match status" value="1"/>
</dbReference>
<dbReference type="Proteomes" id="UP000024635">
    <property type="component" value="Unassembled WGS sequence"/>
</dbReference>
<dbReference type="CDD" id="cd04458">
    <property type="entry name" value="CSP_CDS"/>
    <property type="match status" value="1"/>
</dbReference>
<evidence type="ECO:0000313" key="4">
    <source>
        <dbReference type="EMBL" id="EYC21441.1"/>
    </source>
</evidence>